<sequence>MQASPQAFSDDKQFVVVLKEELHAPEPELEPDPEPDEEPELLSLLLLPPPPWPPLPFGARAIIPTRLKFSNPVTSSVVSSASVFTETRLYYLGRRTRPTKSAWPFENV</sequence>
<protein>
    <submittedName>
        <fullName evidence="1">Uncharacterized protein</fullName>
    </submittedName>
</protein>
<name>A0A167AUX3_METRR</name>
<keyword evidence="2" id="KW-1185">Reference proteome</keyword>
<evidence type="ECO:0000313" key="1">
    <source>
        <dbReference type="EMBL" id="OAA39354.1"/>
    </source>
</evidence>
<comment type="caution">
    <text evidence="1">The sequence shown here is derived from an EMBL/GenBank/DDBJ whole genome shotgun (WGS) entry which is preliminary data.</text>
</comment>
<evidence type="ECO:0000313" key="2">
    <source>
        <dbReference type="Proteomes" id="UP000243498"/>
    </source>
</evidence>
<dbReference type="EMBL" id="AZHC01000022">
    <property type="protein sequence ID" value="OAA39354.1"/>
    <property type="molecule type" value="Genomic_DNA"/>
</dbReference>
<dbReference type="Proteomes" id="UP000243498">
    <property type="component" value="Unassembled WGS sequence"/>
</dbReference>
<proteinExistence type="predicted"/>
<reference evidence="1 2" key="1">
    <citation type="journal article" date="2016" name="Genome Biol. Evol.">
        <title>Divergent and convergent evolution of fungal pathogenicity.</title>
        <authorList>
            <person name="Shang Y."/>
            <person name="Xiao G."/>
            <person name="Zheng P."/>
            <person name="Cen K."/>
            <person name="Zhan S."/>
            <person name="Wang C."/>
        </authorList>
    </citation>
    <scope>NUCLEOTIDE SEQUENCE [LARGE SCALE GENOMIC DNA]</scope>
    <source>
        <strain evidence="1 2">RCEF 4871</strain>
    </source>
</reference>
<accession>A0A167AUX3</accession>
<dbReference type="AlphaFoldDB" id="A0A167AUX3"/>
<organism evidence="1 2">
    <name type="scientific">Metarhizium rileyi (strain RCEF 4871)</name>
    <name type="common">Nomuraea rileyi</name>
    <dbReference type="NCBI Taxonomy" id="1649241"/>
    <lineage>
        <taxon>Eukaryota</taxon>
        <taxon>Fungi</taxon>
        <taxon>Dikarya</taxon>
        <taxon>Ascomycota</taxon>
        <taxon>Pezizomycotina</taxon>
        <taxon>Sordariomycetes</taxon>
        <taxon>Hypocreomycetidae</taxon>
        <taxon>Hypocreales</taxon>
        <taxon>Clavicipitaceae</taxon>
        <taxon>Metarhizium</taxon>
    </lineage>
</organism>
<gene>
    <name evidence="1" type="ORF">NOR_06192</name>
</gene>